<keyword evidence="3" id="KW-1185">Reference proteome</keyword>
<organism evidence="2 3">
    <name type="scientific">Mycolicibacterium sarraceniae</name>
    <dbReference type="NCBI Taxonomy" id="1534348"/>
    <lineage>
        <taxon>Bacteria</taxon>
        <taxon>Bacillati</taxon>
        <taxon>Actinomycetota</taxon>
        <taxon>Actinomycetes</taxon>
        <taxon>Mycobacteriales</taxon>
        <taxon>Mycobacteriaceae</taxon>
        <taxon>Mycolicibacterium</taxon>
    </lineage>
</organism>
<dbReference type="KEGG" id="msar:MSAR_42870"/>
<gene>
    <name evidence="2" type="ORF">MSAR_42870</name>
</gene>
<dbReference type="RefSeq" id="WP_163700057.1">
    <property type="nucleotide sequence ID" value="NZ_AP022595.1"/>
</dbReference>
<proteinExistence type="predicted"/>
<name>A0A7I7SXY2_9MYCO</name>
<sequence>MTESEPLAVPLAEVVGLNARRLRGDSTADELAKAARRQGLNWGTGRISDLEHGRVSPTLSTLVALAYALHTLRDQPVTLGDLVEHDGFIEVTDKLKVKSAALQRFMNGEDVAFNVGDMANSAEMLDIVKAGLAQMTEWAKKLHYLDVDIDTVVELERQAGETEARIAKALGVPPSAVAVASAHLWGRTLSAERDRRAGKGANAQDRGRITRQLKAEIQAALNGND</sequence>
<accession>A0A7I7SXY2</accession>
<dbReference type="InterPro" id="IPR001387">
    <property type="entry name" value="Cro/C1-type_HTH"/>
</dbReference>
<evidence type="ECO:0000313" key="2">
    <source>
        <dbReference type="EMBL" id="BBY61151.1"/>
    </source>
</evidence>
<dbReference type="AlphaFoldDB" id="A0A7I7SXY2"/>
<dbReference type="PROSITE" id="PS50943">
    <property type="entry name" value="HTH_CROC1"/>
    <property type="match status" value="1"/>
</dbReference>
<dbReference type="InterPro" id="IPR010982">
    <property type="entry name" value="Lambda_DNA-bd_dom_sf"/>
</dbReference>
<dbReference type="Proteomes" id="UP000466445">
    <property type="component" value="Chromosome"/>
</dbReference>
<dbReference type="Gene3D" id="1.10.260.40">
    <property type="entry name" value="lambda repressor-like DNA-binding domains"/>
    <property type="match status" value="1"/>
</dbReference>
<dbReference type="EMBL" id="AP022595">
    <property type="protein sequence ID" value="BBY61151.1"/>
    <property type="molecule type" value="Genomic_DNA"/>
</dbReference>
<dbReference type="GO" id="GO:0003677">
    <property type="term" value="F:DNA binding"/>
    <property type="evidence" value="ECO:0007669"/>
    <property type="project" value="InterPro"/>
</dbReference>
<reference evidence="2 3" key="1">
    <citation type="journal article" date="2019" name="Emerg. Microbes Infect.">
        <title>Comprehensive subspecies identification of 175 nontuberculous mycobacteria species based on 7547 genomic profiles.</title>
        <authorList>
            <person name="Matsumoto Y."/>
            <person name="Kinjo T."/>
            <person name="Motooka D."/>
            <person name="Nabeya D."/>
            <person name="Jung N."/>
            <person name="Uechi K."/>
            <person name="Horii T."/>
            <person name="Iida T."/>
            <person name="Fujita J."/>
            <person name="Nakamura S."/>
        </authorList>
    </citation>
    <scope>NUCLEOTIDE SEQUENCE [LARGE SCALE GENOMIC DNA]</scope>
    <source>
        <strain evidence="2 3">JCM 30395</strain>
    </source>
</reference>
<evidence type="ECO:0000259" key="1">
    <source>
        <dbReference type="PROSITE" id="PS50943"/>
    </source>
</evidence>
<protein>
    <recommendedName>
        <fullName evidence="1">HTH cro/C1-type domain-containing protein</fullName>
    </recommendedName>
</protein>
<evidence type="ECO:0000313" key="3">
    <source>
        <dbReference type="Proteomes" id="UP000466445"/>
    </source>
</evidence>
<feature type="domain" description="HTH cro/C1-type" evidence="1">
    <location>
        <begin position="47"/>
        <end position="79"/>
    </location>
</feature>